<feature type="region of interest" description="Disordered" evidence="1">
    <location>
        <begin position="1"/>
        <end position="32"/>
    </location>
</feature>
<organism evidence="2 3">
    <name type="scientific">Rhamnusium bicolor</name>
    <dbReference type="NCBI Taxonomy" id="1586634"/>
    <lineage>
        <taxon>Eukaryota</taxon>
        <taxon>Metazoa</taxon>
        <taxon>Ecdysozoa</taxon>
        <taxon>Arthropoda</taxon>
        <taxon>Hexapoda</taxon>
        <taxon>Insecta</taxon>
        <taxon>Pterygota</taxon>
        <taxon>Neoptera</taxon>
        <taxon>Endopterygota</taxon>
        <taxon>Coleoptera</taxon>
        <taxon>Polyphaga</taxon>
        <taxon>Cucujiformia</taxon>
        <taxon>Chrysomeloidea</taxon>
        <taxon>Cerambycidae</taxon>
        <taxon>Lepturinae</taxon>
        <taxon>Rhagiini</taxon>
        <taxon>Rhamnusium</taxon>
    </lineage>
</organism>
<reference evidence="2" key="1">
    <citation type="journal article" date="2023" name="Insect Mol. Biol.">
        <title>Genome sequencing provides insights into the evolution of gene families encoding plant cell wall-degrading enzymes in longhorned beetles.</title>
        <authorList>
            <person name="Shin N.R."/>
            <person name="Okamura Y."/>
            <person name="Kirsch R."/>
            <person name="Pauchet Y."/>
        </authorList>
    </citation>
    <scope>NUCLEOTIDE SEQUENCE</scope>
    <source>
        <strain evidence="2">RBIC_L_NR</strain>
    </source>
</reference>
<gene>
    <name evidence="2" type="ORF">NQ314_006601</name>
</gene>
<dbReference type="EMBL" id="JANEYF010001795">
    <property type="protein sequence ID" value="KAJ8957143.1"/>
    <property type="molecule type" value="Genomic_DNA"/>
</dbReference>
<feature type="compositionally biased region" description="Basic and acidic residues" evidence="1">
    <location>
        <begin position="1"/>
        <end position="17"/>
    </location>
</feature>
<name>A0AAV8Z167_9CUCU</name>
<comment type="caution">
    <text evidence="2">The sequence shown here is derived from an EMBL/GenBank/DDBJ whole genome shotgun (WGS) entry which is preliminary data.</text>
</comment>
<evidence type="ECO:0000313" key="2">
    <source>
        <dbReference type="EMBL" id="KAJ8957143.1"/>
    </source>
</evidence>
<dbReference type="Proteomes" id="UP001162156">
    <property type="component" value="Unassembled WGS sequence"/>
</dbReference>
<protein>
    <submittedName>
        <fullName evidence="2">Uncharacterized protein</fullName>
    </submittedName>
</protein>
<proteinExistence type="predicted"/>
<accession>A0AAV8Z167</accession>
<dbReference type="AlphaFoldDB" id="A0AAV8Z167"/>
<keyword evidence="3" id="KW-1185">Reference proteome</keyword>
<evidence type="ECO:0000256" key="1">
    <source>
        <dbReference type="SAM" id="MobiDB-lite"/>
    </source>
</evidence>
<evidence type="ECO:0000313" key="3">
    <source>
        <dbReference type="Proteomes" id="UP001162156"/>
    </source>
</evidence>
<sequence length="74" mass="8402">MKLPKADGRPPRKDNKRIGLHRRANLENEDVHDPEAAGYTACAMETLRFLSAQGLPPDHPMVKAITERLLRDRD</sequence>